<dbReference type="AlphaFoldDB" id="A0AAD9AG44"/>
<comment type="similarity">
    <text evidence="4">Belongs to the putative lipase ROG1 family.</text>
</comment>
<evidence type="ECO:0000256" key="2">
    <source>
        <dbReference type="ARBA" id="ARBA00004240"/>
    </source>
</evidence>
<dbReference type="PANTHER" id="PTHR48182:SF2">
    <property type="entry name" value="PROTEIN SERAC1"/>
    <property type="match status" value="1"/>
</dbReference>
<keyword evidence="6" id="KW-0496">Mitochondrion</keyword>
<keyword evidence="7" id="KW-0472">Membrane</keyword>
<evidence type="ECO:0000256" key="3">
    <source>
        <dbReference type="ARBA" id="ARBA00004370"/>
    </source>
</evidence>
<evidence type="ECO:0000313" key="11">
    <source>
        <dbReference type="Proteomes" id="UP001243330"/>
    </source>
</evidence>
<dbReference type="SUPFAM" id="SSF53474">
    <property type="entry name" value="alpha/beta-Hydrolases"/>
    <property type="match status" value="1"/>
</dbReference>
<dbReference type="PANTHER" id="PTHR48182">
    <property type="entry name" value="PROTEIN SERAC1"/>
    <property type="match status" value="1"/>
</dbReference>
<evidence type="ECO:0000256" key="5">
    <source>
        <dbReference type="ARBA" id="ARBA00022824"/>
    </source>
</evidence>
<feature type="region of interest" description="Disordered" evidence="8">
    <location>
        <begin position="19"/>
        <end position="40"/>
    </location>
</feature>
<keyword evidence="11" id="KW-1185">Reference proteome</keyword>
<comment type="caution">
    <text evidence="10">The sequence shown here is derived from an EMBL/GenBank/DDBJ whole genome shotgun (WGS) entry which is preliminary data.</text>
</comment>
<dbReference type="InterPro" id="IPR029058">
    <property type="entry name" value="AB_hydrolase_fold"/>
</dbReference>
<dbReference type="InterPro" id="IPR052374">
    <property type="entry name" value="SERAC1"/>
</dbReference>
<name>A0AAD9AG44_9PEZI</name>
<proteinExistence type="inferred from homology"/>
<evidence type="ECO:0000256" key="7">
    <source>
        <dbReference type="ARBA" id="ARBA00023136"/>
    </source>
</evidence>
<gene>
    <name evidence="10" type="ORF">CCHR01_09835</name>
</gene>
<evidence type="ECO:0000256" key="8">
    <source>
        <dbReference type="SAM" id="MobiDB-lite"/>
    </source>
</evidence>
<dbReference type="InterPro" id="IPR007751">
    <property type="entry name" value="DUF676_lipase-like"/>
</dbReference>
<evidence type="ECO:0000313" key="10">
    <source>
        <dbReference type="EMBL" id="KAK1847556.1"/>
    </source>
</evidence>
<dbReference type="Proteomes" id="UP001243330">
    <property type="component" value="Unassembled WGS sequence"/>
</dbReference>
<organism evidence="10 11">
    <name type="scientific">Colletotrichum chrysophilum</name>
    <dbReference type="NCBI Taxonomy" id="1836956"/>
    <lineage>
        <taxon>Eukaryota</taxon>
        <taxon>Fungi</taxon>
        <taxon>Dikarya</taxon>
        <taxon>Ascomycota</taxon>
        <taxon>Pezizomycotina</taxon>
        <taxon>Sordariomycetes</taxon>
        <taxon>Hypocreomycetidae</taxon>
        <taxon>Glomerellales</taxon>
        <taxon>Glomerellaceae</taxon>
        <taxon>Colletotrichum</taxon>
        <taxon>Colletotrichum gloeosporioides species complex</taxon>
    </lineage>
</organism>
<feature type="domain" description="DUF676" evidence="9">
    <location>
        <begin position="129"/>
        <end position="205"/>
    </location>
</feature>
<feature type="compositionally biased region" description="Polar residues" evidence="8">
    <location>
        <begin position="19"/>
        <end position="35"/>
    </location>
</feature>
<evidence type="ECO:0000256" key="4">
    <source>
        <dbReference type="ARBA" id="ARBA00007920"/>
    </source>
</evidence>
<dbReference type="GO" id="GO:0016020">
    <property type="term" value="C:membrane"/>
    <property type="evidence" value="ECO:0007669"/>
    <property type="project" value="UniProtKB-SubCell"/>
</dbReference>
<dbReference type="GO" id="GO:0005739">
    <property type="term" value="C:mitochondrion"/>
    <property type="evidence" value="ECO:0007669"/>
    <property type="project" value="UniProtKB-SubCell"/>
</dbReference>
<protein>
    <recommendedName>
        <fullName evidence="9">DUF676 domain-containing protein</fullName>
    </recommendedName>
</protein>
<comment type="subcellular location">
    <subcellularLocation>
        <location evidence="2">Endoplasmic reticulum</location>
    </subcellularLocation>
    <subcellularLocation>
        <location evidence="3">Membrane</location>
    </subcellularLocation>
    <subcellularLocation>
        <location evidence="1">Mitochondrion</location>
    </subcellularLocation>
</comment>
<dbReference type="Pfam" id="PF05057">
    <property type="entry name" value="DUF676"/>
    <property type="match status" value="1"/>
</dbReference>
<evidence type="ECO:0000256" key="6">
    <source>
        <dbReference type="ARBA" id="ARBA00023128"/>
    </source>
</evidence>
<reference evidence="10" key="1">
    <citation type="submission" date="2023-01" db="EMBL/GenBank/DDBJ databases">
        <title>Colletotrichum chrysophilum M932 genome sequence.</title>
        <authorList>
            <person name="Baroncelli R."/>
        </authorList>
    </citation>
    <scope>NUCLEOTIDE SEQUENCE</scope>
    <source>
        <strain evidence="10">M932</strain>
    </source>
</reference>
<dbReference type="Gene3D" id="3.40.50.1820">
    <property type="entry name" value="alpha/beta hydrolase"/>
    <property type="match status" value="1"/>
</dbReference>
<dbReference type="EMBL" id="JAQOWY010000199">
    <property type="protein sequence ID" value="KAK1847556.1"/>
    <property type="molecule type" value="Genomic_DNA"/>
</dbReference>
<keyword evidence="5" id="KW-0256">Endoplasmic reticulum</keyword>
<evidence type="ECO:0000256" key="1">
    <source>
        <dbReference type="ARBA" id="ARBA00004173"/>
    </source>
</evidence>
<dbReference type="GO" id="GO:0005783">
    <property type="term" value="C:endoplasmic reticulum"/>
    <property type="evidence" value="ECO:0007669"/>
    <property type="project" value="UniProtKB-SubCell"/>
</dbReference>
<accession>A0AAD9AG44</accession>
<sequence>MGTKISLSRFLRSKDKSFTASNSSTTSINEGSVNGPSVGDLTPEPVLSFPDGIQQLHTCADATVDICFVHGLTGNRTSTWTARGAIEPWIKTLLPGVIDKARILTYGYDAYPLSKSVASSNRLIDHASNLLNDITMNRTNHGSTQRPLIFVAHSLGGLVCKKALLQSRHHPEAPLRDVFNSTKGVIFLGTPHKGAWMAKWGNISATALGLVKSTNTSLLEILETDNQLLESIQVDFVSMVRELRESGRNLEITGFFEELPLRGIGLVVPKDSAQLPGHNSLSIHADHSNMVKFSSAEENGFQRVVGELKRWQLSASVTQNLGFILRDLRIIHDMFGSSQQAVVRRIIQTHVLSESVAHDINRSRK</sequence>
<evidence type="ECO:0000259" key="9">
    <source>
        <dbReference type="Pfam" id="PF05057"/>
    </source>
</evidence>